<dbReference type="Pfam" id="PF13411">
    <property type="entry name" value="MerR_1"/>
    <property type="match status" value="1"/>
</dbReference>
<dbReference type="PANTHER" id="PTHR30204">
    <property type="entry name" value="REDOX-CYCLING DRUG-SENSING TRANSCRIPTIONAL ACTIVATOR SOXR"/>
    <property type="match status" value="1"/>
</dbReference>
<dbReference type="SUPFAM" id="SSF55136">
    <property type="entry name" value="Probable bacterial effector-binding domain"/>
    <property type="match status" value="1"/>
</dbReference>
<dbReference type="PROSITE" id="PS50937">
    <property type="entry name" value="HTH_MERR_2"/>
    <property type="match status" value="1"/>
</dbReference>
<dbReference type="InterPro" id="IPR029442">
    <property type="entry name" value="GyrI-like"/>
</dbReference>
<dbReference type="InterPro" id="IPR011256">
    <property type="entry name" value="Reg_factor_effector_dom_sf"/>
</dbReference>
<feature type="coiled-coil region" evidence="5">
    <location>
        <begin position="88"/>
        <end position="115"/>
    </location>
</feature>
<dbReference type="Proteomes" id="UP000447833">
    <property type="component" value="Unassembled WGS sequence"/>
</dbReference>
<keyword evidence="5" id="KW-0175">Coiled coil</keyword>
<reference evidence="7 8" key="1">
    <citation type="submission" date="2019-11" db="EMBL/GenBank/DDBJ databases">
        <title>Genome sequences of 17 halophilic strains isolated from different environments.</title>
        <authorList>
            <person name="Furrow R.E."/>
        </authorList>
    </citation>
    <scope>NUCLEOTIDE SEQUENCE [LARGE SCALE GENOMIC DNA]</scope>
    <source>
        <strain evidence="7 8">22506_14_FS</strain>
    </source>
</reference>
<evidence type="ECO:0000256" key="1">
    <source>
        <dbReference type="ARBA" id="ARBA00022491"/>
    </source>
</evidence>
<dbReference type="InterPro" id="IPR047057">
    <property type="entry name" value="MerR_fam"/>
</dbReference>
<accession>A0A845EYB2</accession>
<dbReference type="GO" id="GO:0003700">
    <property type="term" value="F:DNA-binding transcription factor activity"/>
    <property type="evidence" value="ECO:0007669"/>
    <property type="project" value="InterPro"/>
</dbReference>
<dbReference type="InterPro" id="IPR000551">
    <property type="entry name" value="MerR-type_HTH_dom"/>
</dbReference>
<keyword evidence="4" id="KW-0804">Transcription</keyword>
<evidence type="ECO:0000313" key="7">
    <source>
        <dbReference type="EMBL" id="MYL63513.1"/>
    </source>
</evidence>
<keyword evidence="1" id="KW-0678">Repressor</keyword>
<dbReference type="AlphaFoldDB" id="A0A845EYB2"/>
<evidence type="ECO:0000313" key="8">
    <source>
        <dbReference type="Proteomes" id="UP000447833"/>
    </source>
</evidence>
<dbReference type="InterPro" id="IPR009061">
    <property type="entry name" value="DNA-bd_dom_put_sf"/>
</dbReference>
<dbReference type="Gene3D" id="1.10.1660.10">
    <property type="match status" value="1"/>
</dbReference>
<evidence type="ECO:0000256" key="2">
    <source>
        <dbReference type="ARBA" id="ARBA00023015"/>
    </source>
</evidence>
<proteinExistence type="predicted"/>
<dbReference type="CDD" id="cd01107">
    <property type="entry name" value="HTH_BmrR"/>
    <property type="match status" value="1"/>
</dbReference>
<organism evidence="7 8">
    <name type="scientific">Guptibacillus hwajinpoensis</name>
    <dbReference type="NCBI Taxonomy" id="208199"/>
    <lineage>
        <taxon>Bacteria</taxon>
        <taxon>Bacillati</taxon>
        <taxon>Bacillota</taxon>
        <taxon>Bacilli</taxon>
        <taxon>Bacillales</taxon>
        <taxon>Guptibacillaceae</taxon>
        <taxon>Guptibacillus</taxon>
    </lineage>
</organism>
<dbReference type="GO" id="GO:0003677">
    <property type="term" value="F:DNA binding"/>
    <property type="evidence" value="ECO:0007669"/>
    <property type="project" value="UniProtKB-KW"/>
</dbReference>
<dbReference type="SUPFAM" id="SSF46955">
    <property type="entry name" value="Putative DNA-binding domain"/>
    <property type="match status" value="1"/>
</dbReference>
<feature type="domain" description="HTH merR-type" evidence="6">
    <location>
        <begin position="4"/>
        <end position="74"/>
    </location>
</feature>
<evidence type="ECO:0000256" key="3">
    <source>
        <dbReference type="ARBA" id="ARBA00023125"/>
    </source>
</evidence>
<protein>
    <submittedName>
        <fullName evidence="7">MerR family transcriptional regulator</fullName>
    </submittedName>
</protein>
<comment type="caution">
    <text evidence="7">The sequence shown here is derived from an EMBL/GenBank/DDBJ whole genome shotgun (WGS) entry which is preliminary data.</text>
</comment>
<gene>
    <name evidence="7" type="ORF">GLW07_09125</name>
</gene>
<evidence type="ECO:0000256" key="5">
    <source>
        <dbReference type="SAM" id="Coils"/>
    </source>
</evidence>
<keyword evidence="3" id="KW-0238">DNA-binding</keyword>
<name>A0A845EYB2_9BACL</name>
<keyword evidence="2" id="KW-0805">Transcription regulation</keyword>
<sequence>MKTQFRVGELSKLFKIAPSTLRYYDEIGLFTPKFTSPDSHYRYYTIEQFVVLDTIIFLKKNGFSLKDIQQQINQRTPENSQELLMTKHKEVKLEISRLERIADKIENKISTIKEGLHLRNNLTVEYRYFLKRPISYIYQDKPIDLASESEEIYLKDLELLSNTSLTYDGYFAGDIGTIVDIRSMYEKGPIKYIAVFELIQEDQRKNNGKMLEEGWYACFPHKGPYEQIRESYQFLLKKIKEDGYQIVRSPVEVAVLDESVIRNSEDYVTLIQIPIDKFELNN</sequence>
<dbReference type="PANTHER" id="PTHR30204:SF69">
    <property type="entry name" value="MERR-FAMILY TRANSCRIPTIONAL REGULATOR"/>
    <property type="match status" value="1"/>
</dbReference>
<dbReference type="Pfam" id="PF06445">
    <property type="entry name" value="GyrI-like"/>
    <property type="match status" value="1"/>
</dbReference>
<dbReference type="RefSeq" id="WP_160919103.1">
    <property type="nucleotide sequence ID" value="NZ_WMEY01000002.1"/>
</dbReference>
<dbReference type="Gene3D" id="3.20.80.10">
    <property type="entry name" value="Regulatory factor, effector binding domain"/>
    <property type="match status" value="1"/>
</dbReference>
<evidence type="ECO:0000256" key="4">
    <source>
        <dbReference type="ARBA" id="ARBA00023163"/>
    </source>
</evidence>
<evidence type="ECO:0000259" key="6">
    <source>
        <dbReference type="PROSITE" id="PS50937"/>
    </source>
</evidence>
<dbReference type="EMBL" id="WMEY01000002">
    <property type="protein sequence ID" value="MYL63513.1"/>
    <property type="molecule type" value="Genomic_DNA"/>
</dbReference>
<dbReference type="SMART" id="SM00422">
    <property type="entry name" value="HTH_MERR"/>
    <property type="match status" value="1"/>
</dbReference>